<dbReference type="EMBL" id="CAJPVJ010002037">
    <property type="protein sequence ID" value="CAG2165687.1"/>
    <property type="molecule type" value="Genomic_DNA"/>
</dbReference>
<accession>A0A7R9LPG9</accession>
<dbReference type="Proteomes" id="UP000728032">
    <property type="component" value="Unassembled WGS sequence"/>
</dbReference>
<evidence type="ECO:0000313" key="2">
    <source>
        <dbReference type="Proteomes" id="UP000728032"/>
    </source>
</evidence>
<protein>
    <submittedName>
        <fullName evidence="1">Uncharacterized protein</fullName>
    </submittedName>
</protein>
<evidence type="ECO:0000313" key="1">
    <source>
        <dbReference type="EMBL" id="CAD7645474.1"/>
    </source>
</evidence>
<keyword evidence="2" id="KW-1185">Reference proteome</keyword>
<dbReference type="OrthoDB" id="5919137at2759"/>
<dbReference type="AlphaFoldDB" id="A0A7R9LPG9"/>
<dbReference type="EMBL" id="OC916862">
    <property type="protein sequence ID" value="CAD7645474.1"/>
    <property type="molecule type" value="Genomic_DNA"/>
</dbReference>
<proteinExistence type="predicted"/>
<reference evidence="1" key="1">
    <citation type="submission" date="2020-11" db="EMBL/GenBank/DDBJ databases">
        <authorList>
            <person name="Tran Van P."/>
        </authorList>
    </citation>
    <scope>NUCLEOTIDE SEQUENCE</scope>
</reference>
<name>A0A7R9LPG9_9ACAR</name>
<sequence length="184" mass="20904">MGGLGGLGGRIHIIMYSTNVKHNERMCSKHMAFITKAFILFTIAFTLIDAQEEQIGDTGLGELIDLKRSAFLPSRGRRFWSMFDWNDSTSGEKRMSRFLPMRGRKAGFLPMRGKKMSANPLNDEWTHTHPLYDNTDNTGTYDMMASIPLKRAAFMPSRGKKAFHAMRGKKWSPEMVSDVIYSSL</sequence>
<gene>
    <name evidence="1" type="ORF">ONB1V03_LOCUS5225</name>
</gene>
<organism evidence="1">
    <name type="scientific">Oppiella nova</name>
    <dbReference type="NCBI Taxonomy" id="334625"/>
    <lineage>
        <taxon>Eukaryota</taxon>
        <taxon>Metazoa</taxon>
        <taxon>Ecdysozoa</taxon>
        <taxon>Arthropoda</taxon>
        <taxon>Chelicerata</taxon>
        <taxon>Arachnida</taxon>
        <taxon>Acari</taxon>
        <taxon>Acariformes</taxon>
        <taxon>Sarcoptiformes</taxon>
        <taxon>Oribatida</taxon>
        <taxon>Brachypylina</taxon>
        <taxon>Oppioidea</taxon>
        <taxon>Oppiidae</taxon>
        <taxon>Oppiella</taxon>
    </lineage>
</organism>